<dbReference type="EMBL" id="FWFX01000002">
    <property type="protein sequence ID" value="SLN23690.1"/>
    <property type="molecule type" value="Genomic_DNA"/>
</dbReference>
<reference evidence="1 2" key="1">
    <citation type="submission" date="2017-03" db="EMBL/GenBank/DDBJ databases">
        <authorList>
            <person name="Afonso C.L."/>
            <person name="Miller P.J."/>
            <person name="Scott M.A."/>
            <person name="Spackman E."/>
            <person name="Goraichik I."/>
            <person name="Dimitrov K.M."/>
            <person name="Suarez D.L."/>
            <person name="Swayne D.E."/>
        </authorList>
    </citation>
    <scope>NUCLEOTIDE SEQUENCE [LARGE SCALE GENOMIC DNA]</scope>
    <source>
        <strain evidence="1 2">CECT 7450</strain>
    </source>
</reference>
<dbReference type="Pfam" id="PF20044">
    <property type="entry name" value="DUF6446"/>
    <property type="match status" value="1"/>
</dbReference>
<evidence type="ECO:0008006" key="3">
    <source>
        <dbReference type="Google" id="ProtNLM"/>
    </source>
</evidence>
<dbReference type="InterPro" id="IPR045616">
    <property type="entry name" value="DUF6446"/>
</dbReference>
<keyword evidence="2" id="KW-1185">Reference proteome</keyword>
<accession>A0A1X6YKS6</accession>
<dbReference type="Proteomes" id="UP000193061">
    <property type="component" value="Unassembled WGS sequence"/>
</dbReference>
<evidence type="ECO:0000313" key="2">
    <source>
        <dbReference type="Proteomes" id="UP000193061"/>
    </source>
</evidence>
<sequence length="179" mass="19105">MTGKILAAMILIAALAAGVGMYYLQVYHFYEEVEGNGTSDVQVTALTSGAAQAIAFADFEAIDSESSPIRYRACFTTDLSLDDLKADFTPYPDAVPLTAPGWFDCFDAKEIGAALEAGTAQAFLGVKDIKYGIDRVVAVMDDGRGFVWQQINRCGEVVFDGQRAPEGCPTPPKVSGQDG</sequence>
<organism evidence="1 2">
    <name type="scientific">Roseovarius albus</name>
    <dbReference type="NCBI Taxonomy" id="1247867"/>
    <lineage>
        <taxon>Bacteria</taxon>
        <taxon>Pseudomonadati</taxon>
        <taxon>Pseudomonadota</taxon>
        <taxon>Alphaproteobacteria</taxon>
        <taxon>Rhodobacterales</taxon>
        <taxon>Roseobacteraceae</taxon>
        <taxon>Roseovarius</taxon>
    </lineage>
</organism>
<dbReference type="RefSeq" id="WP_234999440.1">
    <property type="nucleotide sequence ID" value="NZ_FWFX01000002.1"/>
</dbReference>
<evidence type="ECO:0000313" key="1">
    <source>
        <dbReference type="EMBL" id="SLN23690.1"/>
    </source>
</evidence>
<name>A0A1X6YKS6_9RHOB</name>
<protein>
    <recommendedName>
        <fullName evidence="3">Histidine kinase</fullName>
    </recommendedName>
</protein>
<gene>
    <name evidence="1" type="ORF">ROA7450_00949</name>
</gene>
<dbReference type="AlphaFoldDB" id="A0A1X6YKS6"/>
<proteinExistence type="predicted"/>